<feature type="transmembrane region" description="Helical" evidence="7">
    <location>
        <begin position="40"/>
        <end position="62"/>
    </location>
</feature>
<evidence type="ECO:0000256" key="5">
    <source>
        <dbReference type="ARBA" id="ARBA00023136"/>
    </source>
</evidence>
<comment type="function">
    <text evidence="7">Choline transporter.</text>
</comment>
<evidence type="ECO:0000313" key="9">
    <source>
        <dbReference type="Proteomes" id="UP000324800"/>
    </source>
</evidence>
<dbReference type="EMBL" id="SNRW01013182">
    <property type="protein sequence ID" value="KAA6372913.1"/>
    <property type="molecule type" value="Genomic_DNA"/>
</dbReference>
<evidence type="ECO:0000313" key="8">
    <source>
        <dbReference type="EMBL" id="KAA6372913.1"/>
    </source>
</evidence>
<reference evidence="8 9" key="1">
    <citation type="submission" date="2019-03" db="EMBL/GenBank/DDBJ databases">
        <title>Single cell metagenomics reveals metabolic interactions within the superorganism composed of flagellate Streblomastix strix and complex community of Bacteroidetes bacteria on its surface.</title>
        <authorList>
            <person name="Treitli S.C."/>
            <person name="Kolisko M."/>
            <person name="Husnik F."/>
            <person name="Keeling P."/>
            <person name="Hampl V."/>
        </authorList>
    </citation>
    <scope>NUCLEOTIDE SEQUENCE [LARGE SCALE GENOMIC DNA]</scope>
    <source>
        <strain evidence="8">ST1C</strain>
    </source>
</reference>
<dbReference type="PANTHER" id="PTHR12385">
    <property type="entry name" value="CHOLINE TRANSPORTER-LIKE (SLC FAMILY 44)"/>
    <property type="match status" value="1"/>
</dbReference>
<evidence type="ECO:0000256" key="3">
    <source>
        <dbReference type="ARBA" id="ARBA00022692"/>
    </source>
</evidence>
<feature type="transmembrane region" description="Helical" evidence="7">
    <location>
        <begin position="189"/>
        <end position="211"/>
    </location>
</feature>
<dbReference type="Pfam" id="PF04515">
    <property type="entry name" value="Choline_transpo"/>
    <property type="match status" value="1"/>
</dbReference>
<accession>A0A5J4URE2</accession>
<evidence type="ECO:0000256" key="7">
    <source>
        <dbReference type="RuleBase" id="RU368066"/>
    </source>
</evidence>
<feature type="non-terminal residue" evidence="8">
    <location>
        <position position="306"/>
    </location>
</feature>
<evidence type="ECO:0000256" key="6">
    <source>
        <dbReference type="ARBA" id="ARBA00023180"/>
    </source>
</evidence>
<feature type="transmembrane region" description="Helical" evidence="7">
    <location>
        <begin position="124"/>
        <end position="144"/>
    </location>
</feature>
<feature type="transmembrane region" description="Helical" evidence="7">
    <location>
        <begin position="232"/>
        <end position="257"/>
    </location>
</feature>
<dbReference type="GO" id="GO:0022857">
    <property type="term" value="F:transmembrane transporter activity"/>
    <property type="evidence" value="ECO:0007669"/>
    <property type="project" value="UniProtKB-UniRule"/>
</dbReference>
<protein>
    <recommendedName>
        <fullName evidence="7">Choline transporter-like protein</fullName>
    </recommendedName>
</protein>
<dbReference type="GO" id="GO:0005886">
    <property type="term" value="C:plasma membrane"/>
    <property type="evidence" value="ECO:0007669"/>
    <property type="project" value="UniProtKB-SubCell"/>
</dbReference>
<sequence length="306" mass="33184">MFFAGKVLGNNTGNPMADVKMKGGYRSLDFDQREGMNDKCCLITFLVTVLIGLVLLIVVIVMGDPAGVQSVNSNEYPPISNSQSGEILSLSSESGQLISMQTNVDDEDTTVSAGSIGGDLVKHIWMLFVLSPIALLLSFGYILLLKYFVKFVVWFSIIVGIALLYIVGLALIILGIYFFTQDNQTDIAIILLVFGILILIVAIVITVVVYFSRNKIRLGIQLMKEACNALRAMPLLPLCTASIGVVEIISMGFYGLLSIYALSITSEGESGIRETSTAGIILLFLASIVYTWITFFTAGCNQCIIA</sequence>
<comment type="similarity">
    <text evidence="2 7">Belongs to the CTL (choline transporter-like) family.</text>
</comment>
<comment type="caution">
    <text evidence="7">Lacks conserved residue(s) required for the propagation of feature annotation.</text>
</comment>
<feature type="transmembrane region" description="Helical" evidence="7">
    <location>
        <begin position="277"/>
        <end position="298"/>
    </location>
</feature>
<proteinExistence type="inferred from homology"/>
<name>A0A5J4URE2_9EUKA</name>
<gene>
    <name evidence="8" type="ORF">EZS28_031560</name>
</gene>
<keyword evidence="3 7" id="KW-0812">Transmembrane</keyword>
<feature type="transmembrane region" description="Helical" evidence="7">
    <location>
        <begin position="151"/>
        <end position="177"/>
    </location>
</feature>
<organism evidence="8 9">
    <name type="scientific">Streblomastix strix</name>
    <dbReference type="NCBI Taxonomy" id="222440"/>
    <lineage>
        <taxon>Eukaryota</taxon>
        <taxon>Metamonada</taxon>
        <taxon>Preaxostyla</taxon>
        <taxon>Oxymonadida</taxon>
        <taxon>Streblomastigidae</taxon>
        <taxon>Streblomastix</taxon>
    </lineage>
</organism>
<evidence type="ECO:0000256" key="4">
    <source>
        <dbReference type="ARBA" id="ARBA00022989"/>
    </source>
</evidence>
<dbReference type="InterPro" id="IPR007603">
    <property type="entry name" value="Choline_transptr-like"/>
</dbReference>
<comment type="subcellular location">
    <subcellularLocation>
        <location evidence="7">Cell membrane</location>
        <topology evidence="7">Multi-pass membrane protein</topology>
    </subcellularLocation>
    <subcellularLocation>
        <location evidence="1">Membrane</location>
        <topology evidence="1">Multi-pass membrane protein</topology>
    </subcellularLocation>
</comment>
<dbReference type="AlphaFoldDB" id="A0A5J4URE2"/>
<keyword evidence="4 7" id="KW-1133">Transmembrane helix</keyword>
<dbReference type="Proteomes" id="UP000324800">
    <property type="component" value="Unassembled WGS sequence"/>
</dbReference>
<evidence type="ECO:0000256" key="1">
    <source>
        <dbReference type="ARBA" id="ARBA00004141"/>
    </source>
</evidence>
<evidence type="ECO:0000256" key="2">
    <source>
        <dbReference type="ARBA" id="ARBA00007168"/>
    </source>
</evidence>
<dbReference type="PANTHER" id="PTHR12385:SF14">
    <property type="entry name" value="CHOLINE TRANSPORTER-LIKE 2"/>
    <property type="match status" value="1"/>
</dbReference>
<keyword evidence="6" id="KW-0325">Glycoprotein</keyword>
<keyword evidence="5 7" id="KW-0472">Membrane</keyword>
<comment type="caution">
    <text evidence="8">The sequence shown here is derived from an EMBL/GenBank/DDBJ whole genome shotgun (WGS) entry which is preliminary data.</text>
</comment>